<name>A0ABY8CRD2_9HYPH</name>
<accession>A0ABY8CRD2</accession>
<gene>
    <name evidence="1" type="ORF">PYH38_001240</name>
</gene>
<keyword evidence="2" id="KW-1185">Reference proteome</keyword>
<protein>
    <submittedName>
        <fullName evidence="1">Uncharacterized protein</fullName>
    </submittedName>
</protein>
<organism evidence="1 2">
    <name type="scientific">Sinorhizobium numidicum</name>
    <dbReference type="NCBI Taxonomy" id="680248"/>
    <lineage>
        <taxon>Bacteria</taxon>
        <taxon>Pseudomonadati</taxon>
        <taxon>Pseudomonadota</taxon>
        <taxon>Alphaproteobacteria</taxon>
        <taxon>Hyphomicrobiales</taxon>
        <taxon>Rhizobiaceae</taxon>
        <taxon>Sinorhizobium/Ensifer group</taxon>
        <taxon>Sinorhizobium</taxon>
    </lineage>
</organism>
<evidence type="ECO:0000313" key="1">
    <source>
        <dbReference type="EMBL" id="WEX79870.1"/>
    </source>
</evidence>
<dbReference type="EMBL" id="CP120370">
    <property type="protein sequence ID" value="WEX79870.1"/>
    <property type="molecule type" value="Genomic_DNA"/>
</dbReference>
<sequence>MRRTHELDWAATLREQSDAANIFARRLSAVVGAPDFTVQQAQSLYRTAEQLASAVDRMASEMKLADVDCDLLAVSEALQDLWAELCLTSFGAMREAQRRTTVVPS</sequence>
<dbReference type="RefSeq" id="WP_280730571.1">
    <property type="nucleotide sequence ID" value="NZ_CP120367.1"/>
</dbReference>
<dbReference type="Proteomes" id="UP001235547">
    <property type="component" value="Chromosome 2"/>
</dbReference>
<evidence type="ECO:0000313" key="2">
    <source>
        <dbReference type="Proteomes" id="UP001235547"/>
    </source>
</evidence>
<reference evidence="1 2" key="1">
    <citation type="submission" date="2023-03" db="EMBL/GenBank/DDBJ databases">
        <authorList>
            <person name="Kaur S."/>
            <person name="Espinosa-Saiz D."/>
            <person name="Velazquez E."/>
            <person name="Menendez E."/>
            <person name="diCenzo G.C."/>
        </authorList>
    </citation>
    <scope>NUCLEOTIDE SEQUENCE [LARGE SCALE GENOMIC DNA]</scope>
    <source>
        <strain evidence="1 2">LMG 27395</strain>
    </source>
</reference>
<proteinExistence type="predicted"/>